<keyword evidence="1" id="KW-1133">Transmembrane helix</keyword>
<dbReference type="Pfam" id="PF14808">
    <property type="entry name" value="TMEM164"/>
    <property type="match status" value="1"/>
</dbReference>
<reference evidence="2 3" key="1">
    <citation type="submission" date="2019-06" db="EMBL/GenBank/DDBJ databases">
        <title>Sequencing the genomes of 1000 actinobacteria strains.</title>
        <authorList>
            <person name="Klenk H.-P."/>
        </authorList>
    </citation>
    <scope>NUCLEOTIDE SEQUENCE [LARGE SCALE GENOMIC DNA]</scope>
    <source>
        <strain evidence="2 3">DSM 45301</strain>
    </source>
</reference>
<protein>
    <submittedName>
        <fullName evidence="2">Putative integral membrane protein (TIGR02206 family)</fullName>
    </submittedName>
</protein>
<feature type="transmembrane region" description="Helical" evidence="1">
    <location>
        <begin position="99"/>
        <end position="118"/>
    </location>
</feature>
<feature type="transmembrane region" description="Helical" evidence="1">
    <location>
        <begin position="130"/>
        <end position="149"/>
    </location>
</feature>
<evidence type="ECO:0000256" key="1">
    <source>
        <dbReference type="SAM" id="Phobius"/>
    </source>
</evidence>
<comment type="caution">
    <text evidence="2">The sequence shown here is derived from an EMBL/GenBank/DDBJ whole genome shotgun (WGS) entry which is preliminary data.</text>
</comment>
<dbReference type="OrthoDB" id="9813172at2"/>
<sequence length="238" mass="26193">MEPQRSFAAYGASHWLVLALLAVGVVVLARLGSRYRGGPAVAPLGRAFAVVVVAFHVPILIYDLTPARFDVEHSLPFHISDLSWMAAAVALWSRGRRAYALTYYWGLTLVPQAVLTPALDAPAAPSIDFFSFWGQHLLVVWAAVFLTWWAGMRPDWRSFAYAAAVTVGWGVAMLGFNALAGTNYVFVSGRPDNPSLLDIMGEWPWYLAVELVVGLSAWALLTWPWTRSRESRNASPSS</sequence>
<organism evidence="2 3">
    <name type="scientific">Pseudonocardia kunmingensis</name>
    <dbReference type="NCBI Taxonomy" id="630975"/>
    <lineage>
        <taxon>Bacteria</taxon>
        <taxon>Bacillati</taxon>
        <taxon>Actinomycetota</taxon>
        <taxon>Actinomycetes</taxon>
        <taxon>Pseudonocardiales</taxon>
        <taxon>Pseudonocardiaceae</taxon>
        <taxon>Pseudonocardia</taxon>
    </lineage>
</organism>
<feature type="transmembrane region" description="Helical" evidence="1">
    <location>
        <begin position="205"/>
        <end position="223"/>
    </location>
</feature>
<proteinExistence type="predicted"/>
<gene>
    <name evidence="2" type="ORF">FB558_4987</name>
</gene>
<dbReference type="RefSeq" id="WP_142057288.1">
    <property type="nucleotide sequence ID" value="NZ_VFPA01000003.1"/>
</dbReference>
<keyword evidence="3" id="KW-1185">Reference proteome</keyword>
<feature type="transmembrane region" description="Helical" evidence="1">
    <location>
        <begin position="161"/>
        <end position="185"/>
    </location>
</feature>
<dbReference type="Proteomes" id="UP000315677">
    <property type="component" value="Unassembled WGS sequence"/>
</dbReference>
<keyword evidence="1" id="KW-0472">Membrane</keyword>
<feature type="transmembrane region" description="Helical" evidence="1">
    <location>
        <begin position="12"/>
        <end position="32"/>
    </location>
</feature>
<dbReference type="InterPro" id="IPR011737">
    <property type="entry name" value="CHP02206_TP0381"/>
</dbReference>
<evidence type="ECO:0000313" key="2">
    <source>
        <dbReference type="EMBL" id="TQM09237.1"/>
    </source>
</evidence>
<evidence type="ECO:0000313" key="3">
    <source>
        <dbReference type="Proteomes" id="UP000315677"/>
    </source>
</evidence>
<accession>A0A543DIS0</accession>
<name>A0A543DIS0_9PSEU</name>
<dbReference type="AlphaFoldDB" id="A0A543DIS0"/>
<keyword evidence="1" id="KW-0812">Transmembrane</keyword>
<dbReference type="NCBIfam" id="TIGR02206">
    <property type="entry name" value="intg_mem_TP0381"/>
    <property type="match status" value="1"/>
</dbReference>
<dbReference type="EMBL" id="VFPA01000003">
    <property type="protein sequence ID" value="TQM09237.1"/>
    <property type="molecule type" value="Genomic_DNA"/>
</dbReference>
<feature type="transmembrane region" description="Helical" evidence="1">
    <location>
        <begin position="44"/>
        <end position="62"/>
    </location>
</feature>